<comment type="subcellular location">
    <subcellularLocation>
        <location evidence="1">Cell membrane</location>
        <topology evidence="1">Multi-pass membrane protein</topology>
    </subcellularLocation>
</comment>
<evidence type="ECO:0000313" key="8">
    <source>
        <dbReference type="Proteomes" id="UP001500804"/>
    </source>
</evidence>
<dbReference type="InterPro" id="IPR017039">
    <property type="entry name" value="Virul_fac_BrkB"/>
</dbReference>
<accession>A0ABP9NGV5</accession>
<evidence type="ECO:0000256" key="6">
    <source>
        <dbReference type="SAM" id="Phobius"/>
    </source>
</evidence>
<proteinExistence type="predicted"/>
<sequence length="350" mass="37186">MTSRSSAAASLQAVVMELRARHEWIDHLLCAGVRYHERRGNHFAAAITFFSILNSVPLLMIAYATAGYVLALNPSLLAALDAAIARAVPPELSGTIEPVVDAAIEQRNTVAGIGLLAALWAGTWWMFNLREAVSAQWAIPPRNPASLRRMLSDVAALAGLWIAVIGSLTVSAVGTKLGENILRSLGWPGAGWSQLTRMGLGLFLSLVADWLIFFWIISRLPRTRRHIHGAGRAALLGAIGLEVLKQGLTIYLGRITGSPGGTIFGSLLGLLVFAYLVSRFVLLVTAWAATSRGNREPAVASVPVVVPITAPSTAPPRSEPGMGTAVAMIGSLLVGVLVGARLRRNRRGST</sequence>
<dbReference type="PANTHER" id="PTHR30213">
    <property type="entry name" value="INNER MEMBRANE PROTEIN YHJD"/>
    <property type="match status" value="1"/>
</dbReference>
<keyword evidence="4 6" id="KW-1133">Transmembrane helix</keyword>
<evidence type="ECO:0000256" key="2">
    <source>
        <dbReference type="ARBA" id="ARBA00022475"/>
    </source>
</evidence>
<evidence type="ECO:0000256" key="5">
    <source>
        <dbReference type="ARBA" id="ARBA00023136"/>
    </source>
</evidence>
<dbReference type="EMBL" id="BAABJO010000003">
    <property type="protein sequence ID" value="GAA5113022.1"/>
    <property type="molecule type" value="Genomic_DNA"/>
</dbReference>
<protein>
    <submittedName>
        <fullName evidence="7">Inner membrane protein YhjD</fullName>
    </submittedName>
</protein>
<reference evidence="8" key="1">
    <citation type="journal article" date="2019" name="Int. J. Syst. Evol. Microbiol.">
        <title>The Global Catalogue of Microorganisms (GCM) 10K type strain sequencing project: providing services to taxonomists for standard genome sequencing and annotation.</title>
        <authorList>
            <consortium name="The Broad Institute Genomics Platform"/>
            <consortium name="The Broad Institute Genome Sequencing Center for Infectious Disease"/>
            <person name="Wu L."/>
            <person name="Ma J."/>
        </authorList>
    </citation>
    <scope>NUCLEOTIDE SEQUENCE [LARGE SCALE GENOMIC DNA]</scope>
    <source>
        <strain evidence="8">JCM 18302</strain>
    </source>
</reference>
<evidence type="ECO:0000256" key="3">
    <source>
        <dbReference type="ARBA" id="ARBA00022692"/>
    </source>
</evidence>
<feature type="transmembrane region" description="Helical" evidence="6">
    <location>
        <begin position="263"/>
        <end position="289"/>
    </location>
</feature>
<name>A0ABP9NGV5_9PSEU</name>
<keyword evidence="2" id="KW-1003">Cell membrane</keyword>
<feature type="transmembrane region" description="Helical" evidence="6">
    <location>
        <begin position="43"/>
        <end position="66"/>
    </location>
</feature>
<evidence type="ECO:0000256" key="1">
    <source>
        <dbReference type="ARBA" id="ARBA00004651"/>
    </source>
</evidence>
<dbReference type="PANTHER" id="PTHR30213:SF1">
    <property type="entry name" value="INNER MEMBRANE PROTEIN YHJD"/>
    <property type="match status" value="1"/>
</dbReference>
<evidence type="ECO:0000256" key="4">
    <source>
        <dbReference type="ARBA" id="ARBA00022989"/>
    </source>
</evidence>
<dbReference type="Pfam" id="PF03631">
    <property type="entry name" value="Virul_fac_BrkB"/>
    <property type="match status" value="1"/>
</dbReference>
<feature type="transmembrane region" description="Helical" evidence="6">
    <location>
        <begin position="110"/>
        <end position="129"/>
    </location>
</feature>
<keyword evidence="5 6" id="KW-0472">Membrane</keyword>
<dbReference type="Proteomes" id="UP001500804">
    <property type="component" value="Unassembled WGS sequence"/>
</dbReference>
<keyword evidence="3 6" id="KW-0812">Transmembrane</keyword>
<keyword evidence="8" id="KW-1185">Reference proteome</keyword>
<organism evidence="7 8">
    <name type="scientific">Pseudonocardia adelaidensis</name>
    <dbReference type="NCBI Taxonomy" id="648754"/>
    <lineage>
        <taxon>Bacteria</taxon>
        <taxon>Bacillati</taxon>
        <taxon>Actinomycetota</taxon>
        <taxon>Actinomycetes</taxon>
        <taxon>Pseudonocardiales</taxon>
        <taxon>Pseudonocardiaceae</taxon>
        <taxon>Pseudonocardia</taxon>
    </lineage>
</organism>
<feature type="transmembrane region" description="Helical" evidence="6">
    <location>
        <begin position="321"/>
        <end position="340"/>
    </location>
</feature>
<gene>
    <name evidence="7" type="primary">yhjD_2</name>
    <name evidence="7" type="ORF">GCM10023320_07990</name>
</gene>
<evidence type="ECO:0000313" key="7">
    <source>
        <dbReference type="EMBL" id="GAA5113022.1"/>
    </source>
</evidence>
<feature type="transmembrane region" description="Helical" evidence="6">
    <location>
        <begin position="195"/>
        <end position="217"/>
    </location>
</feature>
<feature type="transmembrane region" description="Helical" evidence="6">
    <location>
        <begin position="150"/>
        <end position="175"/>
    </location>
</feature>
<comment type="caution">
    <text evidence="7">The sequence shown here is derived from an EMBL/GenBank/DDBJ whole genome shotgun (WGS) entry which is preliminary data.</text>
</comment>